<dbReference type="InParanoid" id="D8LCY8"/>
<sequence length="108" mass="11081">MLGLLRCVGVTAGTCNPRDQAAVQLSATTGGRAVGGGRLNRDGASFPSGVGDVAIVFLVTTSFSDRTAKRCSRFSAAGGRKRGCGRIVSAIVKLFLLVAPRLSVSIAR</sequence>
<dbReference type="AlphaFoldDB" id="D8LCY8"/>
<reference evidence="1 2" key="1">
    <citation type="journal article" date="2010" name="Nature">
        <title>The Ectocarpus genome and the independent evolution of multicellularity in brown algae.</title>
        <authorList>
            <person name="Cock J.M."/>
            <person name="Sterck L."/>
            <person name="Rouze P."/>
            <person name="Scornet D."/>
            <person name="Allen A.E."/>
            <person name="Amoutzias G."/>
            <person name="Anthouard V."/>
            <person name="Artiguenave F."/>
            <person name="Aury J.M."/>
            <person name="Badger J.H."/>
            <person name="Beszteri B."/>
            <person name="Billiau K."/>
            <person name="Bonnet E."/>
            <person name="Bothwell J.H."/>
            <person name="Bowler C."/>
            <person name="Boyen C."/>
            <person name="Brownlee C."/>
            <person name="Carrano C.J."/>
            <person name="Charrier B."/>
            <person name="Cho G.Y."/>
            <person name="Coelho S.M."/>
            <person name="Collen J."/>
            <person name="Corre E."/>
            <person name="Da Silva C."/>
            <person name="Delage L."/>
            <person name="Delaroque N."/>
            <person name="Dittami S.M."/>
            <person name="Doulbeau S."/>
            <person name="Elias M."/>
            <person name="Farnham G."/>
            <person name="Gachon C.M."/>
            <person name="Gschloessl B."/>
            <person name="Heesch S."/>
            <person name="Jabbari K."/>
            <person name="Jubin C."/>
            <person name="Kawai H."/>
            <person name="Kimura K."/>
            <person name="Kloareg B."/>
            <person name="Kupper F.C."/>
            <person name="Lang D."/>
            <person name="Le Bail A."/>
            <person name="Leblanc C."/>
            <person name="Lerouge P."/>
            <person name="Lohr M."/>
            <person name="Lopez P.J."/>
            <person name="Martens C."/>
            <person name="Maumus F."/>
            <person name="Michel G."/>
            <person name="Miranda-Saavedra D."/>
            <person name="Morales J."/>
            <person name="Moreau H."/>
            <person name="Motomura T."/>
            <person name="Nagasato C."/>
            <person name="Napoli C.A."/>
            <person name="Nelson D.R."/>
            <person name="Nyvall-Collen P."/>
            <person name="Peters A.F."/>
            <person name="Pommier C."/>
            <person name="Potin P."/>
            <person name="Poulain J."/>
            <person name="Quesneville H."/>
            <person name="Read B."/>
            <person name="Rensing S.A."/>
            <person name="Ritter A."/>
            <person name="Rousvoal S."/>
            <person name="Samanta M."/>
            <person name="Samson G."/>
            <person name="Schroeder D.C."/>
            <person name="Segurens B."/>
            <person name="Strittmatter M."/>
            <person name="Tonon T."/>
            <person name="Tregear J.W."/>
            <person name="Valentin K."/>
            <person name="von Dassow P."/>
            <person name="Yamagishi T."/>
            <person name="Van de Peer Y."/>
            <person name="Wincker P."/>
        </authorList>
    </citation>
    <scope>NUCLEOTIDE SEQUENCE [LARGE SCALE GENOMIC DNA]</scope>
    <source>
        <strain evidence="2">Ec32 / CCAP1310/4</strain>
    </source>
</reference>
<keyword evidence="2" id="KW-1185">Reference proteome</keyword>
<dbReference type="EMBL" id="FN647812">
    <property type="protein sequence ID" value="CBN78355.1"/>
    <property type="molecule type" value="Genomic_DNA"/>
</dbReference>
<protein>
    <submittedName>
        <fullName evidence="1">Uncharacterized protein</fullName>
    </submittedName>
</protein>
<accession>D8LCY8</accession>
<dbReference type="Proteomes" id="UP000002630">
    <property type="component" value="Linkage Group LG02"/>
</dbReference>
<dbReference type="EMBL" id="FN649727">
    <property type="protein sequence ID" value="CBN78355.1"/>
    <property type="molecule type" value="Genomic_DNA"/>
</dbReference>
<evidence type="ECO:0000313" key="1">
    <source>
        <dbReference type="EMBL" id="CBN78355.1"/>
    </source>
</evidence>
<gene>
    <name evidence="1" type="ORF">Esi_0112_0023</name>
</gene>
<proteinExistence type="predicted"/>
<name>D8LCY8_ECTSI</name>
<organism evidence="1 2">
    <name type="scientific">Ectocarpus siliculosus</name>
    <name type="common">Brown alga</name>
    <name type="synonym">Conferva siliculosa</name>
    <dbReference type="NCBI Taxonomy" id="2880"/>
    <lineage>
        <taxon>Eukaryota</taxon>
        <taxon>Sar</taxon>
        <taxon>Stramenopiles</taxon>
        <taxon>Ochrophyta</taxon>
        <taxon>PX clade</taxon>
        <taxon>Phaeophyceae</taxon>
        <taxon>Ectocarpales</taxon>
        <taxon>Ectocarpaceae</taxon>
        <taxon>Ectocarpus</taxon>
    </lineage>
</organism>
<evidence type="ECO:0000313" key="2">
    <source>
        <dbReference type="Proteomes" id="UP000002630"/>
    </source>
</evidence>